<dbReference type="AlphaFoldDB" id="A0A381NPX3"/>
<organism evidence="1">
    <name type="scientific">marine metagenome</name>
    <dbReference type="NCBI Taxonomy" id="408172"/>
    <lineage>
        <taxon>unclassified sequences</taxon>
        <taxon>metagenomes</taxon>
        <taxon>ecological metagenomes</taxon>
    </lineage>
</organism>
<gene>
    <name evidence="1" type="ORF">METZ01_LOCUS9489</name>
</gene>
<protein>
    <submittedName>
        <fullName evidence="1">Uncharacterized protein</fullName>
    </submittedName>
</protein>
<reference evidence="1" key="1">
    <citation type="submission" date="2018-05" db="EMBL/GenBank/DDBJ databases">
        <authorList>
            <person name="Lanie J.A."/>
            <person name="Ng W.-L."/>
            <person name="Kazmierczak K.M."/>
            <person name="Andrzejewski T.M."/>
            <person name="Davidsen T.M."/>
            <person name="Wayne K.J."/>
            <person name="Tettelin H."/>
            <person name="Glass J.I."/>
            <person name="Rusch D."/>
            <person name="Podicherti R."/>
            <person name="Tsui H.-C.T."/>
            <person name="Winkler M.E."/>
        </authorList>
    </citation>
    <scope>NUCLEOTIDE SEQUENCE</scope>
</reference>
<evidence type="ECO:0000313" key="1">
    <source>
        <dbReference type="EMBL" id="SUZ56635.1"/>
    </source>
</evidence>
<proteinExistence type="predicted"/>
<sequence length="61" mass="6850">MRSGTNVKPRSTMRPRSLSISRLFSSSGRGRSGLCWAFGPAGWYGPIWQFRSTIWLSTIEA</sequence>
<dbReference type="EMBL" id="UINC01000514">
    <property type="protein sequence ID" value="SUZ56635.1"/>
    <property type="molecule type" value="Genomic_DNA"/>
</dbReference>
<name>A0A381NPX3_9ZZZZ</name>
<accession>A0A381NPX3</accession>